<dbReference type="AlphaFoldDB" id="A0A1G8KMR5"/>
<feature type="compositionally biased region" description="Acidic residues" evidence="1">
    <location>
        <begin position="141"/>
        <end position="152"/>
    </location>
</feature>
<reference evidence="2 3" key="1">
    <citation type="submission" date="2016-10" db="EMBL/GenBank/DDBJ databases">
        <authorList>
            <person name="de Groot N.N."/>
        </authorList>
    </citation>
    <scope>NUCLEOTIDE SEQUENCE [LARGE SCALE GENOMIC DNA]</scope>
    <source>
        <strain evidence="2 3">CGMCC 1.5058</strain>
    </source>
</reference>
<feature type="region of interest" description="Disordered" evidence="1">
    <location>
        <begin position="124"/>
        <end position="184"/>
    </location>
</feature>
<evidence type="ECO:0000313" key="2">
    <source>
        <dbReference type="EMBL" id="SDI44698.1"/>
    </source>
</evidence>
<feature type="compositionally biased region" description="Basic and acidic residues" evidence="1">
    <location>
        <begin position="153"/>
        <end position="184"/>
    </location>
</feature>
<evidence type="ECO:0000256" key="1">
    <source>
        <dbReference type="SAM" id="MobiDB-lite"/>
    </source>
</evidence>
<gene>
    <name evidence="2" type="ORF">SAMN05421804_102368</name>
</gene>
<dbReference type="Proteomes" id="UP000183255">
    <property type="component" value="Unassembled WGS sequence"/>
</dbReference>
<proteinExistence type="predicted"/>
<dbReference type="EMBL" id="FNDZ01000002">
    <property type="protein sequence ID" value="SDI44698.1"/>
    <property type="molecule type" value="Genomic_DNA"/>
</dbReference>
<sequence length="184" mass="21374">MKQYAGSYRTEEEAALAIKDLEPLLTEDTEVTVLTRVPYAFERIRSGHDARYYTDAPVGMIYHGDSFLEVLTTMHQEHLDEDTMRHLTEKFMDGEILLFLGDKKSEEDEVPITPGTYEMPEEEGRFIRPDLKETEVPGRDLEEEDALGITEEEALHRLDRNREPYHGSVDERNPFDPDEPRFIP</sequence>
<evidence type="ECO:0000313" key="3">
    <source>
        <dbReference type="Proteomes" id="UP000183255"/>
    </source>
</evidence>
<name>A0A1G8KMR5_9CLOT</name>
<evidence type="ECO:0008006" key="4">
    <source>
        <dbReference type="Google" id="ProtNLM"/>
    </source>
</evidence>
<organism evidence="2 3">
    <name type="scientific">Proteiniclasticum ruminis</name>
    <dbReference type="NCBI Taxonomy" id="398199"/>
    <lineage>
        <taxon>Bacteria</taxon>
        <taxon>Bacillati</taxon>
        <taxon>Bacillota</taxon>
        <taxon>Clostridia</taxon>
        <taxon>Eubacteriales</taxon>
        <taxon>Clostridiaceae</taxon>
        <taxon>Proteiniclasticum</taxon>
    </lineage>
</organism>
<dbReference type="RefSeq" id="WP_031577910.1">
    <property type="nucleotide sequence ID" value="NZ_FNDZ01000002.1"/>
</dbReference>
<protein>
    <recommendedName>
        <fullName evidence="4">Heat induced stress protein YflT</fullName>
    </recommendedName>
</protein>
<feature type="compositionally biased region" description="Basic and acidic residues" evidence="1">
    <location>
        <begin position="124"/>
        <end position="140"/>
    </location>
</feature>
<accession>A0A1G8KMR5</accession>